<feature type="binding site" evidence="7">
    <location>
        <position position="647"/>
    </location>
    <ligand>
        <name>Zn(2+)</name>
        <dbReference type="ChEBI" id="CHEBI:29105"/>
    </ligand>
</feature>
<evidence type="ECO:0000256" key="8">
    <source>
        <dbReference type="SAM" id="MobiDB-lite"/>
    </source>
</evidence>
<proteinExistence type="inferred from homology"/>
<evidence type="ECO:0000256" key="3">
    <source>
        <dbReference type="ARBA" id="ARBA00022723"/>
    </source>
</evidence>
<feature type="binding site" evidence="7">
    <location>
        <position position="713"/>
    </location>
    <ligand>
        <name>Zn(2+)</name>
        <dbReference type="ChEBI" id="CHEBI:29105"/>
    </ligand>
</feature>
<dbReference type="GO" id="GO:0008270">
    <property type="term" value="F:zinc ion binding"/>
    <property type="evidence" value="ECO:0007669"/>
    <property type="project" value="InterPro"/>
</dbReference>
<dbReference type="Pfam" id="PF12333">
    <property type="entry name" value="Ipi1_N"/>
    <property type="match status" value="1"/>
</dbReference>
<keyword evidence="11" id="KW-1185">Reference proteome</keyword>
<accession>A0AAW0U5K7</accession>
<dbReference type="SUPFAM" id="SSF48371">
    <property type="entry name" value="ARM repeat"/>
    <property type="match status" value="1"/>
</dbReference>
<evidence type="ECO:0000256" key="1">
    <source>
        <dbReference type="ARBA" id="ARBA00006217"/>
    </source>
</evidence>
<feature type="binding site" evidence="7">
    <location>
        <position position="710"/>
    </location>
    <ligand>
        <name>Zn(2+)</name>
        <dbReference type="ChEBI" id="CHEBI:29105"/>
    </ligand>
</feature>
<dbReference type="SUPFAM" id="SSF53056">
    <property type="entry name" value="beta-carbonic anhydrase, cab"/>
    <property type="match status" value="1"/>
</dbReference>
<feature type="region of interest" description="Disordered" evidence="8">
    <location>
        <begin position="572"/>
        <end position="601"/>
    </location>
</feature>
<feature type="binding site" evidence="7">
    <location>
        <position position="649"/>
    </location>
    <ligand>
        <name>Zn(2+)</name>
        <dbReference type="ChEBI" id="CHEBI:29105"/>
    </ligand>
</feature>
<dbReference type="EMBL" id="JARAKH010000018">
    <property type="protein sequence ID" value="KAK8395354.1"/>
    <property type="molecule type" value="Genomic_DNA"/>
</dbReference>
<keyword evidence="5" id="KW-0456">Lyase</keyword>
<sequence>MTKSARAKKAKKADFAKVKLKVGKRLKKAQNETRTDFKARKIILKEQLSKKSEEELLTRKKRNVKDLLTCVGNTNTYVRQDGLNGLLELVKKNEMEVLLPKLSQIISGVAPCVFDIDVLIRSATIKFIETLLVKVGSHVEPYFSVLATHLSCAMVHLNTGVQADSLRLINLFVRHTPALLARHANTLINNFVNLISRKALISQTGPSKREMCVDFTRMLHTNPSNRLTTHKGHVELLQELSGFLEVILKEQGQVEEQMPLTVWERLMAGSLAPTGWGSTDRDTMQNTWLFSDPQQLEKFVQDIVPLLFQVWAEVDPKNHEGMEEDNLLNEEGVKALSSILNIIAHLMSITQLCTKQQPKECDWFVRQLNSQYMSKIMSGFPYYRHTSRMKIKKRKNKPTDKAEENLEDHSIRHCNHLNVTLASLAIQLSPSSHFQEKAVTFMSKVLLDKTHDGEYNMGAVVKVLLHLLAQADEQEAESLVSSAFICYKRLHPLRKDRTLLLQVLLSATHITNPTLWKCRSVELWVKQMVEELARVEMQEGTLEAAITLRLQNNTSLNHLLAVHKQQITENLQERERSAGGEVQTGPGTGCSFSSSSSSSSFSQQATMGMTRILQGIMRYRNTYREKMVKQFEVVRDDPHPKAVFFTCIDSRMLPTRFTQTNVGDMFIVRNAGNLVPHANLSGHEEITTEPAALELGCVINGIKHVIVCGHSDCKAMNMLHMMRNSDRTLQEMLKLSPLKAWLVRHGHSSIVKFAQLEVSDFQAPLVFQAETPMRRFIAYIDPDNRFTVEDKLSQVNTLQQLQNIASYNFMREGLLRNRVYIHALWFDIYTGDIYYFSRQQKMFVDINETNIEKLLDEVLKYYT</sequence>
<dbReference type="AlphaFoldDB" id="A0AAW0U5K7"/>
<dbReference type="InterPro" id="IPR036874">
    <property type="entry name" value="Carbonic_anhydrase_sf"/>
</dbReference>
<evidence type="ECO:0000256" key="7">
    <source>
        <dbReference type="PIRSR" id="PIRSR601765-1"/>
    </source>
</evidence>
<keyword evidence="4 7" id="KW-0862">Zinc</keyword>
<evidence type="ECO:0000256" key="6">
    <source>
        <dbReference type="ARBA" id="ARBA00048348"/>
    </source>
</evidence>
<comment type="cofactor">
    <cofactor evidence="7">
        <name>Zn(2+)</name>
        <dbReference type="ChEBI" id="CHEBI:29105"/>
    </cofactor>
    <text evidence="7">Binds 1 zinc ion per subunit.</text>
</comment>
<dbReference type="Gene3D" id="1.25.10.10">
    <property type="entry name" value="Leucine-rich Repeat Variant"/>
    <property type="match status" value="1"/>
</dbReference>
<comment type="similarity">
    <text evidence="1">Belongs to the beta-class carbonic anhydrase family.</text>
</comment>
<keyword evidence="3 7" id="KW-0479">Metal-binding</keyword>
<dbReference type="InterPro" id="IPR024679">
    <property type="entry name" value="Ipi1_N"/>
</dbReference>
<dbReference type="GO" id="GO:0004089">
    <property type="term" value="F:carbonate dehydratase activity"/>
    <property type="evidence" value="ECO:0007669"/>
    <property type="project" value="UniProtKB-EC"/>
</dbReference>
<dbReference type="PANTHER" id="PTHR11002:SF76">
    <property type="entry name" value="CARBONIC ANHYDRASE"/>
    <property type="match status" value="1"/>
</dbReference>
<dbReference type="SMART" id="SM00947">
    <property type="entry name" value="Pro_CA"/>
    <property type="match status" value="1"/>
</dbReference>
<reference evidence="10 11" key="1">
    <citation type="submission" date="2023-03" db="EMBL/GenBank/DDBJ databases">
        <title>High-quality genome of Scylla paramamosain provides insights in environmental adaptation.</title>
        <authorList>
            <person name="Zhang L."/>
        </authorList>
    </citation>
    <scope>NUCLEOTIDE SEQUENCE [LARGE SCALE GENOMIC DNA]</scope>
    <source>
        <strain evidence="10">LZ_2023a</strain>
        <tissue evidence="10">Muscle</tissue>
    </source>
</reference>
<evidence type="ECO:0000256" key="2">
    <source>
        <dbReference type="ARBA" id="ARBA00012925"/>
    </source>
</evidence>
<evidence type="ECO:0000256" key="4">
    <source>
        <dbReference type="ARBA" id="ARBA00022833"/>
    </source>
</evidence>
<dbReference type="PANTHER" id="PTHR11002">
    <property type="entry name" value="CARBONIC ANHYDRASE"/>
    <property type="match status" value="1"/>
</dbReference>
<organism evidence="10 11">
    <name type="scientific">Scylla paramamosain</name>
    <name type="common">Mud crab</name>
    <dbReference type="NCBI Taxonomy" id="85552"/>
    <lineage>
        <taxon>Eukaryota</taxon>
        <taxon>Metazoa</taxon>
        <taxon>Ecdysozoa</taxon>
        <taxon>Arthropoda</taxon>
        <taxon>Crustacea</taxon>
        <taxon>Multicrustacea</taxon>
        <taxon>Malacostraca</taxon>
        <taxon>Eumalacostraca</taxon>
        <taxon>Eucarida</taxon>
        <taxon>Decapoda</taxon>
        <taxon>Pleocyemata</taxon>
        <taxon>Brachyura</taxon>
        <taxon>Eubrachyura</taxon>
        <taxon>Portunoidea</taxon>
        <taxon>Portunidae</taxon>
        <taxon>Portuninae</taxon>
        <taxon>Scylla</taxon>
    </lineage>
</organism>
<dbReference type="Pfam" id="PF00484">
    <property type="entry name" value="Pro_CA"/>
    <property type="match status" value="1"/>
</dbReference>
<dbReference type="Proteomes" id="UP001487740">
    <property type="component" value="Unassembled WGS sequence"/>
</dbReference>
<dbReference type="InterPro" id="IPR011989">
    <property type="entry name" value="ARM-like"/>
</dbReference>
<name>A0AAW0U5K7_SCYPA</name>
<gene>
    <name evidence="10" type="ORF">O3P69_006196</name>
</gene>
<comment type="catalytic activity">
    <reaction evidence="6">
        <text>hydrogencarbonate + H(+) = CO2 + H2O</text>
        <dbReference type="Rhea" id="RHEA:10748"/>
        <dbReference type="ChEBI" id="CHEBI:15377"/>
        <dbReference type="ChEBI" id="CHEBI:15378"/>
        <dbReference type="ChEBI" id="CHEBI:16526"/>
        <dbReference type="ChEBI" id="CHEBI:17544"/>
        <dbReference type="EC" id="4.2.1.1"/>
    </reaction>
</comment>
<comment type="caution">
    <text evidence="10">The sequence shown here is derived from an EMBL/GenBank/DDBJ whole genome shotgun (WGS) entry which is preliminary data.</text>
</comment>
<evidence type="ECO:0000259" key="9">
    <source>
        <dbReference type="Pfam" id="PF12333"/>
    </source>
</evidence>
<dbReference type="InterPro" id="IPR016024">
    <property type="entry name" value="ARM-type_fold"/>
</dbReference>
<evidence type="ECO:0000313" key="10">
    <source>
        <dbReference type="EMBL" id="KAK8395354.1"/>
    </source>
</evidence>
<protein>
    <recommendedName>
        <fullName evidence="2">carbonic anhydrase</fullName>
        <ecNumber evidence="2">4.2.1.1</ecNumber>
    </recommendedName>
</protein>
<feature type="domain" description="Pre-rRNA-processing protein Ipi1 N-terminal" evidence="9">
    <location>
        <begin position="138"/>
        <end position="244"/>
    </location>
</feature>
<dbReference type="EC" id="4.2.1.1" evidence="2"/>
<evidence type="ECO:0000256" key="5">
    <source>
        <dbReference type="ARBA" id="ARBA00023239"/>
    </source>
</evidence>
<evidence type="ECO:0000313" key="11">
    <source>
        <dbReference type="Proteomes" id="UP001487740"/>
    </source>
</evidence>
<dbReference type="Gene3D" id="3.40.1050.10">
    <property type="entry name" value="Carbonic anhydrase"/>
    <property type="match status" value="1"/>
</dbReference>
<feature type="compositionally biased region" description="Low complexity" evidence="8">
    <location>
        <begin position="591"/>
        <end position="601"/>
    </location>
</feature>
<dbReference type="InterPro" id="IPR001765">
    <property type="entry name" value="Carbonic_anhydrase"/>
</dbReference>